<comment type="subcellular location">
    <subcellularLocation>
        <location evidence="1">Cell membrane</location>
        <topology evidence="1">Multi-pass membrane protein</topology>
    </subcellularLocation>
</comment>
<feature type="domain" description="HAMP" evidence="10">
    <location>
        <begin position="247"/>
        <end position="299"/>
    </location>
</feature>
<dbReference type="GO" id="GO:0035556">
    <property type="term" value="P:intracellular signal transduction"/>
    <property type="evidence" value="ECO:0007669"/>
    <property type="project" value="InterPro"/>
</dbReference>
<feature type="transmembrane region" description="Helical" evidence="8">
    <location>
        <begin position="21"/>
        <end position="43"/>
    </location>
</feature>
<dbReference type="GO" id="GO:0004016">
    <property type="term" value="F:adenylate cyclase activity"/>
    <property type="evidence" value="ECO:0007669"/>
    <property type="project" value="UniProtKB-ARBA"/>
</dbReference>
<evidence type="ECO:0000256" key="3">
    <source>
        <dbReference type="ARBA" id="ARBA00022475"/>
    </source>
</evidence>
<keyword evidence="3" id="KW-1003">Cell membrane</keyword>
<feature type="compositionally biased region" description="Polar residues" evidence="7">
    <location>
        <begin position="494"/>
        <end position="504"/>
    </location>
</feature>
<dbReference type="OrthoDB" id="368920at2"/>
<accession>A0A4R1BV40</accession>
<dbReference type="RefSeq" id="WP_131585273.1">
    <property type="nucleotide sequence ID" value="NZ_SJZJ01000029.1"/>
</dbReference>
<dbReference type="PANTHER" id="PTHR43081:SF17">
    <property type="entry name" value="BLL5647 PROTEIN"/>
    <property type="match status" value="1"/>
</dbReference>
<keyword evidence="5 8" id="KW-1133">Transmembrane helix</keyword>
<evidence type="ECO:0000256" key="8">
    <source>
        <dbReference type="SAM" id="Phobius"/>
    </source>
</evidence>
<dbReference type="PROSITE" id="PS50125">
    <property type="entry name" value="GUANYLATE_CYCLASE_2"/>
    <property type="match status" value="1"/>
</dbReference>
<dbReference type="Pfam" id="PF00672">
    <property type="entry name" value="HAMP"/>
    <property type="match status" value="1"/>
</dbReference>
<organism evidence="11 12">
    <name type="scientific">Nocardioides jejuensis</name>
    <dbReference type="NCBI Taxonomy" id="2502782"/>
    <lineage>
        <taxon>Bacteria</taxon>
        <taxon>Bacillati</taxon>
        <taxon>Actinomycetota</taxon>
        <taxon>Actinomycetes</taxon>
        <taxon>Propionibacteriales</taxon>
        <taxon>Nocardioidaceae</taxon>
        <taxon>Nocardioides</taxon>
    </lineage>
</organism>
<evidence type="ECO:0000259" key="10">
    <source>
        <dbReference type="PROSITE" id="PS50885"/>
    </source>
</evidence>
<keyword evidence="6 8" id="KW-0472">Membrane</keyword>
<dbReference type="InterPro" id="IPR029787">
    <property type="entry name" value="Nucleotide_cyclase"/>
</dbReference>
<dbReference type="SUPFAM" id="SSF55073">
    <property type="entry name" value="Nucleotide cyclase"/>
    <property type="match status" value="1"/>
</dbReference>
<evidence type="ECO:0000256" key="2">
    <source>
        <dbReference type="ARBA" id="ARBA00005381"/>
    </source>
</evidence>
<dbReference type="SMART" id="SM00304">
    <property type="entry name" value="HAMP"/>
    <property type="match status" value="1"/>
</dbReference>
<dbReference type="InterPro" id="IPR001054">
    <property type="entry name" value="A/G_cyclase"/>
</dbReference>
<dbReference type="SUPFAM" id="SSF158472">
    <property type="entry name" value="HAMP domain-like"/>
    <property type="match status" value="1"/>
</dbReference>
<keyword evidence="4 8" id="KW-0812">Transmembrane</keyword>
<comment type="caution">
    <text evidence="11">The sequence shown here is derived from an EMBL/GenBank/DDBJ whole genome shotgun (WGS) entry which is preliminary data.</text>
</comment>
<dbReference type="CDD" id="cd06225">
    <property type="entry name" value="HAMP"/>
    <property type="match status" value="1"/>
</dbReference>
<dbReference type="Gene3D" id="6.10.340.10">
    <property type="match status" value="1"/>
</dbReference>
<feature type="transmembrane region" description="Helical" evidence="8">
    <location>
        <begin position="111"/>
        <end position="129"/>
    </location>
</feature>
<dbReference type="SMART" id="SM00044">
    <property type="entry name" value="CYCc"/>
    <property type="match status" value="1"/>
</dbReference>
<feature type="region of interest" description="Disordered" evidence="7">
    <location>
        <begin position="483"/>
        <end position="504"/>
    </location>
</feature>
<dbReference type="AlphaFoldDB" id="A0A4R1BV40"/>
<dbReference type="Pfam" id="PF00211">
    <property type="entry name" value="Guanylate_cyc"/>
    <property type="match status" value="1"/>
</dbReference>
<feature type="transmembrane region" description="Helical" evidence="8">
    <location>
        <begin position="135"/>
        <end position="159"/>
    </location>
</feature>
<evidence type="ECO:0000259" key="9">
    <source>
        <dbReference type="PROSITE" id="PS50125"/>
    </source>
</evidence>
<evidence type="ECO:0000256" key="7">
    <source>
        <dbReference type="SAM" id="MobiDB-lite"/>
    </source>
</evidence>
<dbReference type="InterPro" id="IPR003660">
    <property type="entry name" value="HAMP_dom"/>
</dbReference>
<dbReference type="CDD" id="cd07302">
    <property type="entry name" value="CHD"/>
    <property type="match status" value="1"/>
</dbReference>
<evidence type="ECO:0000256" key="1">
    <source>
        <dbReference type="ARBA" id="ARBA00004651"/>
    </source>
</evidence>
<feature type="transmembrane region" description="Helical" evidence="8">
    <location>
        <begin position="225"/>
        <end position="246"/>
    </location>
</feature>
<comment type="similarity">
    <text evidence="2">Belongs to the adenylyl cyclase class-3 family.</text>
</comment>
<evidence type="ECO:0000256" key="5">
    <source>
        <dbReference type="ARBA" id="ARBA00022989"/>
    </source>
</evidence>
<keyword evidence="12" id="KW-1185">Reference proteome</keyword>
<dbReference type="Proteomes" id="UP000295453">
    <property type="component" value="Unassembled WGS sequence"/>
</dbReference>
<proteinExistence type="inferred from homology"/>
<dbReference type="InterPro" id="IPR050697">
    <property type="entry name" value="Adenylyl/Guanylyl_Cyclase_3/4"/>
</dbReference>
<protein>
    <submittedName>
        <fullName evidence="11">Adenylate/guanylate cyclase domain-containing protein</fullName>
    </submittedName>
</protein>
<evidence type="ECO:0000256" key="6">
    <source>
        <dbReference type="ARBA" id="ARBA00023136"/>
    </source>
</evidence>
<evidence type="ECO:0000313" key="12">
    <source>
        <dbReference type="Proteomes" id="UP000295453"/>
    </source>
</evidence>
<dbReference type="GO" id="GO:0006171">
    <property type="term" value="P:cAMP biosynthetic process"/>
    <property type="evidence" value="ECO:0007669"/>
    <property type="project" value="TreeGrafter"/>
</dbReference>
<gene>
    <name evidence="11" type="ORF">EPD65_14225</name>
</gene>
<name>A0A4R1BV40_9ACTN</name>
<feature type="transmembrane region" description="Helical" evidence="8">
    <location>
        <begin position="63"/>
        <end position="83"/>
    </location>
</feature>
<reference evidence="11 12" key="1">
    <citation type="submission" date="2019-03" db="EMBL/GenBank/DDBJ databases">
        <authorList>
            <person name="Kim M.K.M."/>
        </authorList>
    </citation>
    <scope>NUCLEOTIDE SEQUENCE [LARGE SCALE GENOMIC DNA]</scope>
    <source>
        <strain evidence="11 12">18JY15-6</strain>
    </source>
</reference>
<evidence type="ECO:0000313" key="11">
    <source>
        <dbReference type="EMBL" id="TCJ21824.1"/>
    </source>
</evidence>
<dbReference type="EMBL" id="SJZJ01000029">
    <property type="protein sequence ID" value="TCJ21824.1"/>
    <property type="molecule type" value="Genomic_DNA"/>
</dbReference>
<dbReference type="GO" id="GO:0005886">
    <property type="term" value="C:plasma membrane"/>
    <property type="evidence" value="ECO:0007669"/>
    <property type="project" value="UniProtKB-SubCell"/>
</dbReference>
<evidence type="ECO:0000256" key="4">
    <source>
        <dbReference type="ARBA" id="ARBA00022692"/>
    </source>
</evidence>
<feature type="domain" description="Guanylate cyclase" evidence="9">
    <location>
        <begin position="331"/>
        <end position="455"/>
    </location>
</feature>
<dbReference type="Gene3D" id="3.30.70.1230">
    <property type="entry name" value="Nucleotide cyclase"/>
    <property type="match status" value="1"/>
</dbReference>
<feature type="transmembrane region" description="Helical" evidence="8">
    <location>
        <begin position="191"/>
        <end position="213"/>
    </location>
</feature>
<sequence length="504" mass="54266">MSIRQGQAIWSRLSLDARLKIGVIASVIVINAGGAAAAFLLGILVVPLPVVYDAQQAWRNVELLALLLPAIAVYGVAVGLRLMHQTLDWLVEGRRPWPDEQRHVLTAPDRVFAHHALFWAMATVVFGVFNGLYDVWLGFVAAAIVALSGLGVSSVAYLTTERLTRPLARQALRRGVPERVRVRSVAARTMFAWLLGTGAPLFGVVLVGVNTLADNVLVSVHQLAVTMLVLGVLTLLVGGVTTYAAARASADPVRGLREAFADVSRGNFGSQVQIYDGTEIGHLQAGFNTMVAGLRERERLRDLFGRHVGPEVARSALEGTVQLGGESRRVAVLFVDIVGVSTFAREHSPGEVVRLLNRFLEVVVEVVHEYGGWINKFEDDGVLAVWGAPTAVPDMEAQALRAARVMADRLRREVTELDAGIGVSAGTAVAGNVGAADRYEYTVIGDPVNEAARLTDLAKERSGRVAVNAALLDVAGDEADHWQERKPVHLRGRGTSTRLATPQH</sequence>
<dbReference type="PROSITE" id="PS50885">
    <property type="entry name" value="HAMP"/>
    <property type="match status" value="1"/>
</dbReference>
<dbReference type="PANTHER" id="PTHR43081">
    <property type="entry name" value="ADENYLATE CYCLASE, TERMINAL-DIFFERENTIATION SPECIFIC-RELATED"/>
    <property type="match status" value="1"/>
</dbReference>